<evidence type="ECO:0000256" key="2">
    <source>
        <dbReference type="ARBA" id="ARBA00004651"/>
    </source>
</evidence>
<name>A0ABV1SH20_9RHOB</name>
<keyword evidence="3" id="KW-0813">Transport</keyword>
<dbReference type="InterPro" id="IPR016174">
    <property type="entry name" value="Di-haem_cyt_TM"/>
</dbReference>
<dbReference type="RefSeq" id="WP_350936880.1">
    <property type="nucleotide sequence ID" value="NZ_JAYWLC010000007.1"/>
</dbReference>
<evidence type="ECO:0000313" key="16">
    <source>
        <dbReference type="Proteomes" id="UP001438953"/>
    </source>
</evidence>
<evidence type="ECO:0000256" key="4">
    <source>
        <dbReference type="ARBA" id="ARBA00022475"/>
    </source>
</evidence>
<evidence type="ECO:0000313" key="15">
    <source>
        <dbReference type="EMBL" id="MER5172173.1"/>
    </source>
</evidence>
<protein>
    <submittedName>
        <fullName evidence="15">Cytochrome b/b6 domain-containing protein</fullName>
    </submittedName>
</protein>
<comment type="subcellular location">
    <subcellularLocation>
        <location evidence="2">Cell membrane</location>
        <topology evidence="2">Multi-pass membrane protein</topology>
    </subcellularLocation>
</comment>
<evidence type="ECO:0000256" key="5">
    <source>
        <dbReference type="ARBA" id="ARBA00022617"/>
    </source>
</evidence>
<evidence type="ECO:0000256" key="8">
    <source>
        <dbReference type="ARBA" id="ARBA00022982"/>
    </source>
</evidence>
<keyword evidence="16" id="KW-1185">Reference proteome</keyword>
<keyword evidence="7" id="KW-0479">Metal-binding</keyword>
<evidence type="ECO:0000256" key="11">
    <source>
        <dbReference type="ARBA" id="ARBA00023136"/>
    </source>
</evidence>
<feature type="transmembrane region" description="Helical" evidence="13">
    <location>
        <begin position="127"/>
        <end position="148"/>
    </location>
</feature>
<evidence type="ECO:0000256" key="1">
    <source>
        <dbReference type="ARBA" id="ARBA00001970"/>
    </source>
</evidence>
<keyword evidence="8" id="KW-0249">Electron transport</keyword>
<feature type="transmembrane region" description="Helical" evidence="13">
    <location>
        <begin position="12"/>
        <end position="28"/>
    </location>
</feature>
<evidence type="ECO:0000259" key="14">
    <source>
        <dbReference type="Pfam" id="PF01292"/>
    </source>
</evidence>
<dbReference type="InterPro" id="IPR011577">
    <property type="entry name" value="Cyt_b561_bac/Ni-Hgenase"/>
</dbReference>
<reference evidence="15 16" key="2">
    <citation type="submission" date="2024-06" db="EMBL/GenBank/DDBJ databases">
        <title>Thioclava kandeliae sp. nov. from a rhizosphere soil sample of Kandelia candel in a mangrove.</title>
        <authorList>
            <person name="Mu T."/>
        </authorList>
    </citation>
    <scope>NUCLEOTIDE SEQUENCE [LARGE SCALE GENOMIC DNA]</scope>
    <source>
        <strain evidence="15 16">CPCC 100088</strain>
    </source>
</reference>
<evidence type="ECO:0000256" key="3">
    <source>
        <dbReference type="ARBA" id="ARBA00022448"/>
    </source>
</evidence>
<dbReference type="SUPFAM" id="SSF81342">
    <property type="entry name" value="Transmembrane di-heme cytochromes"/>
    <property type="match status" value="1"/>
</dbReference>
<keyword evidence="4" id="KW-1003">Cell membrane</keyword>
<comment type="similarity">
    <text evidence="12">Belongs to the cytochrome b561 family.</text>
</comment>
<dbReference type="PANTHER" id="PTHR30529">
    <property type="entry name" value="CYTOCHROME B561"/>
    <property type="match status" value="1"/>
</dbReference>
<feature type="transmembrane region" description="Helical" evidence="13">
    <location>
        <begin position="96"/>
        <end position="115"/>
    </location>
</feature>
<evidence type="ECO:0000256" key="10">
    <source>
        <dbReference type="ARBA" id="ARBA00023004"/>
    </source>
</evidence>
<dbReference type="EMBL" id="JAYWLC010000007">
    <property type="protein sequence ID" value="MER5172173.1"/>
    <property type="molecule type" value="Genomic_DNA"/>
</dbReference>
<comment type="cofactor">
    <cofactor evidence="1">
        <name>heme b</name>
        <dbReference type="ChEBI" id="CHEBI:60344"/>
    </cofactor>
</comment>
<keyword evidence="10" id="KW-0408">Iron</keyword>
<evidence type="ECO:0000256" key="7">
    <source>
        <dbReference type="ARBA" id="ARBA00022723"/>
    </source>
</evidence>
<comment type="caution">
    <text evidence="15">The sequence shown here is derived from an EMBL/GenBank/DDBJ whole genome shotgun (WGS) entry which is preliminary data.</text>
</comment>
<feature type="transmembrane region" description="Helical" evidence="13">
    <location>
        <begin position="53"/>
        <end position="71"/>
    </location>
</feature>
<reference evidence="15 16" key="1">
    <citation type="submission" date="2024-01" db="EMBL/GenBank/DDBJ databases">
        <authorList>
            <person name="Deng Y."/>
            <person name="Su J."/>
        </authorList>
    </citation>
    <scope>NUCLEOTIDE SEQUENCE [LARGE SCALE GENOMIC DNA]</scope>
    <source>
        <strain evidence="15 16">CPCC 100088</strain>
    </source>
</reference>
<keyword evidence="9 13" id="KW-1133">Transmembrane helix</keyword>
<gene>
    <name evidence="15" type="ORF">VSX56_10325</name>
</gene>
<feature type="domain" description="Cytochrome b561 bacterial/Ni-hydrogenase" evidence="14">
    <location>
        <begin position="7"/>
        <end position="158"/>
    </location>
</feature>
<dbReference type="PANTHER" id="PTHR30529:SF6">
    <property type="entry name" value="BLL0291 PROTEIN"/>
    <property type="match status" value="1"/>
</dbReference>
<evidence type="ECO:0000256" key="9">
    <source>
        <dbReference type="ARBA" id="ARBA00022989"/>
    </source>
</evidence>
<dbReference type="InterPro" id="IPR052168">
    <property type="entry name" value="Cytochrome_b561_oxidase"/>
</dbReference>
<dbReference type="Pfam" id="PF01292">
    <property type="entry name" value="Ni_hydr_CYTB"/>
    <property type="match status" value="1"/>
</dbReference>
<accession>A0ABV1SH20</accession>
<organism evidence="15 16">
    <name type="scientific">Thioclava kandeliae</name>
    <dbReference type="NCBI Taxonomy" id="3070818"/>
    <lineage>
        <taxon>Bacteria</taxon>
        <taxon>Pseudomonadati</taxon>
        <taxon>Pseudomonadota</taxon>
        <taxon>Alphaproteobacteria</taxon>
        <taxon>Rhodobacterales</taxon>
        <taxon>Paracoccaceae</taxon>
        <taxon>Thioclava</taxon>
    </lineage>
</organism>
<evidence type="ECO:0000256" key="12">
    <source>
        <dbReference type="ARBA" id="ARBA00037975"/>
    </source>
</evidence>
<evidence type="ECO:0000256" key="13">
    <source>
        <dbReference type="SAM" id="Phobius"/>
    </source>
</evidence>
<keyword evidence="6 13" id="KW-0812">Transmembrane</keyword>
<keyword evidence="5" id="KW-0349">Heme</keyword>
<evidence type="ECO:0000256" key="6">
    <source>
        <dbReference type="ARBA" id="ARBA00022692"/>
    </source>
</evidence>
<dbReference type="Proteomes" id="UP001438953">
    <property type="component" value="Unassembled WGS sequence"/>
</dbReference>
<sequence length="161" mass="17504">MARRTGYSGIQILLHWAVAVLVVFNWFYSEGMGRAVDNRLDGSTGPLELNPQIHVWVGVAVLVLVVVRFGLRKARGGPDVPGQGLLHVAGVWGHRLLYVLLFAVPLLGMAMWFAGIDAAGDIHKLCADALLILAGAHAAMGLFHHYVLKDGLMARMMRPES</sequence>
<keyword evidence="11 13" id="KW-0472">Membrane</keyword>
<proteinExistence type="inferred from homology"/>